<dbReference type="RefSeq" id="WP_275708408.1">
    <property type="nucleotide sequence ID" value="NZ_JAKLTN010000001.1"/>
</dbReference>
<sequence length="325" mass="35535">MYDSIFLLFAVTVFVAVVLGLEGGFIWWTDRRGPEARRLERRLRAASAGGHAAEHLTILKQRSLSKSAGLHRLLLSLPRVHTLDRILMQSGLTLSVSQLLGLTLGLAAAGLLLPILLGRGVLVGLALAAILGTLPVLYVLRARTKRLQRIENQLPDAIDLMGRALRAGHAFPTALSMVGDEMADPVGGEFRTIFDEINYGVALENALRNLLTRVPSTDLQYFVVALLIQRETGGNLAELLDNISAIIRSRIKLQGEIRTLSAEGKLSAWVLSLLPFGAALVINLVNPGFMTVLWTDATGLKLIYGALFTMAFGIWWMTRIVKIRV</sequence>
<feature type="transmembrane region" description="Helical" evidence="6">
    <location>
        <begin position="266"/>
        <end position="285"/>
    </location>
</feature>
<evidence type="ECO:0000256" key="1">
    <source>
        <dbReference type="ARBA" id="ARBA00004651"/>
    </source>
</evidence>
<dbReference type="InterPro" id="IPR042094">
    <property type="entry name" value="T2SS_GspF_sf"/>
</dbReference>
<evidence type="ECO:0000256" key="5">
    <source>
        <dbReference type="ARBA" id="ARBA00023136"/>
    </source>
</evidence>
<comment type="subcellular location">
    <subcellularLocation>
        <location evidence="1">Cell membrane</location>
        <topology evidence="1">Multi-pass membrane protein</topology>
    </subcellularLocation>
</comment>
<keyword evidence="4 6" id="KW-1133">Transmembrane helix</keyword>
<dbReference type="EMBL" id="JAKLTN010000001">
    <property type="protein sequence ID" value="MCG2576458.1"/>
    <property type="molecule type" value="Genomic_DNA"/>
</dbReference>
<protein>
    <submittedName>
        <fullName evidence="8">Type II secretion system F family protein</fullName>
    </submittedName>
</protein>
<dbReference type="Gene3D" id="1.20.81.30">
    <property type="entry name" value="Type II secretion system (T2SS), domain F"/>
    <property type="match status" value="1"/>
</dbReference>
<dbReference type="PANTHER" id="PTHR35007:SF1">
    <property type="entry name" value="PILUS ASSEMBLY PROTEIN"/>
    <property type="match status" value="1"/>
</dbReference>
<comment type="caution">
    <text evidence="8">The sequence shown here is derived from an EMBL/GenBank/DDBJ whole genome shotgun (WGS) entry which is preliminary data.</text>
</comment>
<evidence type="ECO:0000313" key="9">
    <source>
        <dbReference type="Proteomes" id="UP001165384"/>
    </source>
</evidence>
<accession>A0ABS9JZY4</accession>
<dbReference type="PANTHER" id="PTHR35007">
    <property type="entry name" value="INTEGRAL MEMBRANE PROTEIN-RELATED"/>
    <property type="match status" value="1"/>
</dbReference>
<feature type="domain" description="Type II secretion system protein GspF" evidence="7">
    <location>
        <begin position="158"/>
        <end position="282"/>
    </location>
</feature>
<organism evidence="8 9">
    <name type="scientific">Dechloromonas hankyongensis</name>
    <dbReference type="NCBI Taxonomy" id="2908002"/>
    <lineage>
        <taxon>Bacteria</taxon>
        <taxon>Pseudomonadati</taxon>
        <taxon>Pseudomonadota</taxon>
        <taxon>Betaproteobacteria</taxon>
        <taxon>Rhodocyclales</taxon>
        <taxon>Azonexaceae</taxon>
        <taxon>Dechloromonas</taxon>
    </lineage>
</organism>
<gene>
    <name evidence="8" type="ORF">LZ012_05555</name>
</gene>
<keyword evidence="2" id="KW-1003">Cell membrane</keyword>
<dbReference type="Proteomes" id="UP001165384">
    <property type="component" value="Unassembled WGS sequence"/>
</dbReference>
<dbReference type="Pfam" id="PF00482">
    <property type="entry name" value="T2SSF"/>
    <property type="match status" value="1"/>
</dbReference>
<feature type="transmembrane region" description="Helical" evidence="6">
    <location>
        <begin position="92"/>
        <end position="115"/>
    </location>
</feature>
<name>A0ABS9JZY4_9RHOO</name>
<evidence type="ECO:0000256" key="6">
    <source>
        <dbReference type="SAM" id="Phobius"/>
    </source>
</evidence>
<feature type="transmembrane region" description="Helical" evidence="6">
    <location>
        <begin position="121"/>
        <end position="140"/>
    </location>
</feature>
<evidence type="ECO:0000313" key="8">
    <source>
        <dbReference type="EMBL" id="MCG2576458.1"/>
    </source>
</evidence>
<proteinExistence type="predicted"/>
<dbReference type="InterPro" id="IPR018076">
    <property type="entry name" value="T2SS_GspF_dom"/>
</dbReference>
<feature type="transmembrane region" description="Helical" evidence="6">
    <location>
        <begin position="6"/>
        <end position="28"/>
    </location>
</feature>
<keyword evidence="5 6" id="KW-0472">Membrane</keyword>
<evidence type="ECO:0000259" key="7">
    <source>
        <dbReference type="Pfam" id="PF00482"/>
    </source>
</evidence>
<keyword evidence="9" id="KW-1185">Reference proteome</keyword>
<evidence type="ECO:0000256" key="2">
    <source>
        <dbReference type="ARBA" id="ARBA00022475"/>
    </source>
</evidence>
<keyword evidence="3 6" id="KW-0812">Transmembrane</keyword>
<reference evidence="8" key="1">
    <citation type="submission" date="2022-01" db="EMBL/GenBank/DDBJ databases">
        <authorList>
            <person name="Jo J.-H."/>
            <person name="Im W.-T."/>
        </authorList>
    </citation>
    <scope>NUCLEOTIDE SEQUENCE</scope>
    <source>
        <strain evidence="8">XY25</strain>
    </source>
</reference>
<feature type="transmembrane region" description="Helical" evidence="6">
    <location>
        <begin position="297"/>
        <end position="317"/>
    </location>
</feature>
<evidence type="ECO:0000256" key="4">
    <source>
        <dbReference type="ARBA" id="ARBA00022989"/>
    </source>
</evidence>
<evidence type="ECO:0000256" key="3">
    <source>
        <dbReference type="ARBA" id="ARBA00022692"/>
    </source>
</evidence>